<dbReference type="Proteomes" id="UP001150581">
    <property type="component" value="Unassembled WGS sequence"/>
</dbReference>
<accession>A0ACC1IQR8</accession>
<sequence>MSQTVRYSNLTRPDSQASSYGDNPGRFTQALSAAVKREHGSGTAAYSPEEQLEEIEQKITLSLQAIDANFDHCQRTMARDVMPKVEKLARLSGELLEASQPWLQFFMAVAAADDQDSSSGGLISRAAMVEEEGELDGGEEEIGLAQRVAIEEVAHVGEITARFPQNTATASGLALWDDDDPADIDADIATPQLTSRFMTQELCRSPAPHQPTPRANALKRMADQLPGSAKRQRPNTPKKPVGAVKTPVSLMRALVNARQLPGSAVSGNSSSMDTADLMPDSSPPHTTTFTLPKSRHRRIAPMREATPMLPEEDEDEILGEINSLIRRYDSPRAASVALSRVSGIRARAAPESVARSDAASSNGEEMRVLAEKYASPAMVAEASRVQGLVADMEEMLDEVDATAEQPGDTPVVIEEEEDGLSMIKEEADDFGADDFDEDIPSPPQIVSSLEGSRVVIPDIPQPAPSLAPAPAPARRMHNAARVTVRMEEADLADMTIGQLSPLALRSRMRPPAAPTAPVAPTSPHFHALSGSADADDPFGPTPARPAPGIRPPVPLSLPSLRPPAVEDEYPVSTRSWANRAASASDGTATYDHTSGAQLNDSSLTIDAGFTLASMDGTTSILPTREMLQRAAQVAESSAALSDDGMRDFENTGDVGDLEMTEDLEETGETEMPLGTVLDLEAFPPAFRCAPASKQLRELYELMRSQEQRIWTLDDLVMEEGRRLEGGELRGVGVGMYVVLLDLLSRRRLVRKISDTLWAAH</sequence>
<evidence type="ECO:0000313" key="2">
    <source>
        <dbReference type="Proteomes" id="UP001150581"/>
    </source>
</evidence>
<reference evidence="1" key="1">
    <citation type="submission" date="2022-07" db="EMBL/GenBank/DDBJ databases">
        <title>Phylogenomic reconstructions and comparative analyses of Kickxellomycotina fungi.</title>
        <authorList>
            <person name="Reynolds N.K."/>
            <person name="Stajich J.E."/>
            <person name="Barry K."/>
            <person name="Grigoriev I.V."/>
            <person name="Crous P."/>
            <person name="Smith M.E."/>
        </authorList>
    </citation>
    <scope>NUCLEOTIDE SEQUENCE</scope>
    <source>
        <strain evidence="1">Benny 63K</strain>
    </source>
</reference>
<name>A0ACC1IQR8_9FUNG</name>
<comment type="caution">
    <text evidence="1">The sequence shown here is derived from an EMBL/GenBank/DDBJ whole genome shotgun (WGS) entry which is preliminary data.</text>
</comment>
<organism evidence="1 2">
    <name type="scientific">Kickxella alabastrina</name>
    <dbReference type="NCBI Taxonomy" id="61397"/>
    <lineage>
        <taxon>Eukaryota</taxon>
        <taxon>Fungi</taxon>
        <taxon>Fungi incertae sedis</taxon>
        <taxon>Zoopagomycota</taxon>
        <taxon>Kickxellomycotina</taxon>
        <taxon>Kickxellomycetes</taxon>
        <taxon>Kickxellales</taxon>
        <taxon>Kickxellaceae</taxon>
        <taxon>Kickxella</taxon>
    </lineage>
</organism>
<protein>
    <submittedName>
        <fullName evidence="1">DASH complex subunit ask1</fullName>
    </submittedName>
</protein>
<proteinExistence type="predicted"/>
<gene>
    <name evidence="1" type="primary">ASK1_1</name>
    <name evidence="1" type="ORF">LPJ66_002319</name>
</gene>
<evidence type="ECO:0000313" key="1">
    <source>
        <dbReference type="EMBL" id="KAJ1899118.1"/>
    </source>
</evidence>
<dbReference type="EMBL" id="JANBPG010000180">
    <property type="protein sequence ID" value="KAJ1899118.1"/>
    <property type="molecule type" value="Genomic_DNA"/>
</dbReference>
<keyword evidence="2" id="KW-1185">Reference proteome</keyword>